<dbReference type="PANTHER" id="PTHR47506">
    <property type="entry name" value="TRANSCRIPTIONAL REGULATORY PROTEIN"/>
    <property type="match status" value="1"/>
</dbReference>
<dbReference type="Gene3D" id="1.10.357.10">
    <property type="entry name" value="Tetracycline Repressor, domain 2"/>
    <property type="match status" value="1"/>
</dbReference>
<dbReference type="PANTHER" id="PTHR47506:SF8">
    <property type="entry name" value="REPRESSOR OF PUTATIVE XENOBIOTIC REDUCTASE TETR FAMILY-RELATED"/>
    <property type="match status" value="1"/>
</dbReference>
<dbReference type="GO" id="GO:0003677">
    <property type="term" value="F:DNA binding"/>
    <property type="evidence" value="ECO:0007669"/>
    <property type="project" value="UniProtKB-UniRule"/>
</dbReference>
<organism evidence="6 7">
    <name type="scientific">Pseudoalteromonas porphyrae</name>
    <dbReference type="NCBI Taxonomy" id="187330"/>
    <lineage>
        <taxon>Bacteria</taxon>
        <taxon>Pseudomonadati</taxon>
        <taxon>Pseudomonadota</taxon>
        <taxon>Gammaproteobacteria</taxon>
        <taxon>Alteromonadales</taxon>
        <taxon>Pseudoalteromonadaceae</taxon>
        <taxon>Pseudoalteromonas</taxon>
    </lineage>
</organism>
<dbReference type="InterPro" id="IPR001647">
    <property type="entry name" value="HTH_TetR"/>
</dbReference>
<dbReference type="Pfam" id="PF00440">
    <property type="entry name" value="TetR_N"/>
    <property type="match status" value="1"/>
</dbReference>
<evidence type="ECO:0000256" key="2">
    <source>
        <dbReference type="ARBA" id="ARBA00023125"/>
    </source>
</evidence>
<proteinExistence type="predicted"/>
<protein>
    <submittedName>
        <fullName evidence="6">TetR family transcriptional regulator</fullName>
    </submittedName>
</protein>
<keyword evidence="1" id="KW-0805">Transcription regulation</keyword>
<evidence type="ECO:0000313" key="7">
    <source>
        <dbReference type="Proteomes" id="UP000037848"/>
    </source>
</evidence>
<dbReference type="Gene3D" id="1.10.10.60">
    <property type="entry name" value="Homeodomain-like"/>
    <property type="match status" value="1"/>
</dbReference>
<reference evidence="6 7" key="1">
    <citation type="submission" date="2015-08" db="EMBL/GenBank/DDBJ databases">
        <title>Draft Genome Sequence of Pseudoalteromonas porphyrae UCD-SED14.</title>
        <authorList>
            <person name="Coil D.A."/>
            <person name="Jospin G."/>
            <person name="Lee R.D."/>
            <person name="Eisen J.A."/>
        </authorList>
    </citation>
    <scope>NUCLEOTIDE SEQUENCE [LARGE SCALE GENOMIC DNA]</scope>
    <source>
        <strain evidence="6 7">UCD-SED14</strain>
    </source>
</reference>
<dbReference type="OrthoDB" id="270177at2"/>
<dbReference type="InterPro" id="IPR009057">
    <property type="entry name" value="Homeodomain-like_sf"/>
</dbReference>
<dbReference type="PATRIC" id="fig|187330.3.peg.67"/>
<evidence type="ECO:0000313" key="6">
    <source>
        <dbReference type="EMBL" id="KPH65424.1"/>
    </source>
</evidence>
<evidence type="ECO:0000256" key="3">
    <source>
        <dbReference type="ARBA" id="ARBA00023163"/>
    </source>
</evidence>
<dbReference type="PROSITE" id="PS50977">
    <property type="entry name" value="HTH_TETR_2"/>
    <property type="match status" value="1"/>
</dbReference>
<keyword evidence="2 4" id="KW-0238">DNA-binding</keyword>
<dbReference type="RefSeq" id="WP_054204129.1">
    <property type="nucleotide sequence ID" value="NZ_LHPH01000001.1"/>
</dbReference>
<evidence type="ECO:0000259" key="5">
    <source>
        <dbReference type="PROSITE" id="PS50977"/>
    </source>
</evidence>
<keyword evidence="7" id="KW-1185">Reference proteome</keyword>
<gene>
    <name evidence="6" type="ORF">ADS77_00325</name>
</gene>
<accession>A0A0N1ERZ8</accession>
<dbReference type="SUPFAM" id="SSF48498">
    <property type="entry name" value="Tetracyclin repressor-like, C-terminal domain"/>
    <property type="match status" value="1"/>
</dbReference>
<evidence type="ECO:0000256" key="1">
    <source>
        <dbReference type="ARBA" id="ARBA00023015"/>
    </source>
</evidence>
<feature type="domain" description="HTH tetR-type" evidence="5">
    <location>
        <begin position="6"/>
        <end position="66"/>
    </location>
</feature>
<evidence type="ECO:0000256" key="4">
    <source>
        <dbReference type="PROSITE-ProRule" id="PRU00335"/>
    </source>
</evidence>
<comment type="caution">
    <text evidence="6">The sequence shown here is derived from an EMBL/GenBank/DDBJ whole genome shotgun (WGS) entry which is preliminary data.</text>
</comment>
<dbReference type="AlphaFoldDB" id="A0A0N1ERZ8"/>
<dbReference type="EMBL" id="LHPH01000001">
    <property type="protein sequence ID" value="KPH65424.1"/>
    <property type="molecule type" value="Genomic_DNA"/>
</dbReference>
<dbReference type="Proteomes" id="UP000037848">
    <property type="component" value="Unassembled WGS sequence"/>
</dbReference>
<dbReference type="InterPro" id="IPR036271">
    <property type="entry name" value="Tet_transcr_reg_TetR-rel_C_sf"/>
</dbReference>
<dbReference type="SUPFAM" id="SSF46689">
    <property type="entry name" value="Homeodomain-like"/>
    <property type="match status" value="1"/>
</dbReference>
<feature type="DNA-binding region" description="H-T-H motif" evidence="4">
    <location>
        <begin position="29"/>
        <end position="48"/>
    </location>
</feature>
<dbReference type="STRING" id="187330.AMS58_06040"/>
<name>A0A0N1ERZ8_9GAMM</name>
<keyword evidence="3" id="KW-0804">Transcription</keyword>
<sequence length="196" mass="22153">MVNKVKFERDAVVRTASQLFWQKGFNTTSTRDLQDAINMRPGSIYAAFGSKEGLYCEALKDYALQMQNKLNTCLAAHSKVLDGLTMFVTQVLIEDQHHAPSNLCMLIKANSEFGDDQPTLKTLSQNLLGQFEEFLSIIFTKAQRQGELAEDLTALEYARFFQIQFTGLRSYLNRPNSNRLAAGLIAQMFLSLQLLK</sequence>